<reference evidence="2 3" key="1">
    <citation type="journal article" date="2022" name="Front. Cell. Infect. Microbiol.">
        <title>The Genomes of Two Strains of Taenia crassiceps the Animal Model for the Study of Human Cysticercosis.</title>
        <authorList>
            <person name="Bobes R.J."/>
            <person name="Estrada K."/>
            <person name="Rios-Valencia D.G."/>
            <person name="Calderon-Gallegos A."/>
            <person name="de la Torre P."/>
            <person name="Carrero J.C."/>
            <person name="Sanchez-Flores A."/>
            <person name="Laclette J.P."/>
        </authorList>
    </citation>
    <scope>NUCLEOTIDE SEQUENCE [LARGE SCALE GENOMIC DNA]</scope>
    <source>
        <strain evidence="2">WFUcys</strain>
    </source>
</reference>
<comment type="caution">
    <text evidence="2">The sequence shown here is derived from an EMBL/GenBank/DDBJ whole genome shotgun (WGS) entry which is preliminary data.</text>
</comment>
<sequence>MEEFFPHLTSPFHPHASSPTPPPTSLPLLPNTAYKIAASTKTCANGGADTKSSLNSVHFSMLSAREHHNPLLGRKIRHNVPTNKASALGLNHRLARLGVTTATRPPIASIGGTRFL</sequence>
<name>A0ABR4QFM6_9CEST</name>
<evidence type="ECO:0000313" key="2">
    <source>
        <dbReference type="EMBL" id="KAL5108347.1"/>
    </source>
</evidence>
<accession>A0ABR4QFM6</accession>
<evidence type="ECO:0000313" key="3">
    <source>
        <dbReference type="Proteomes" id="UP001651158"/>
    </source>
</evidence>
<feature type="region of interest" description="Disordered" evidence="1">
    <location>
        <begin position="1"/>
        <end position="27"/>
    </location>
</feature>
<feature type="compositionally biased region" description="Low complexity" evidence="1">
    <location>
        <begin position="9"/>
        <end position="18"/>
    </location>
</feature>
<organism evidence="2 3">
    <name type="scientific">Taenia crassiceps</name>
    <dbReference type="NCBI Taxonomy" id="6207"/>
    <lineage>
        <taxon>Eukaryota</taxon>
        <taxon>Metazoa</taxon>
        <taxon>Spiralia</taxon>
        <taxon>Lophotrochozoa</taxon>
        <taxon>Platyhelminthes</taxon>
        <taxon>Cestoda</taxon>
        <taxon>Eucestoda</taxon>
        <taxon>Cyclophyllidea</taxon>
        <taxon>Taeniidae</taxon>
        <taxon>Taenia</taxon>
    </lineage>
</organism>
<protein>
    <submittedName>
        <fullName evidence="2">Uncharacterized protein</fullName>
    </submittedName>
</protein>
<dbReference type="EMBL" id="JAKROA010000003">
    <property type="protein sequence ID" value="KAL5108347.1"/>
    <property type="molecule type" value="Genomic_DNA"/>
</dbReference>
<gene>
    <name evidence="2" type="ORF">TcWFU_000412</name>
</gene>
<keyword evidence="3" id="KW-1185">Reference proteome</keyword>
<evidence type="ECO:0000256" key="1">
    <source>
        <dbReference type="SAM" id="MobiDB-lite"/>
    </source>
</evidence>
<proteinExistence type="predicted"/>
<dbReference type="Proteomes" id="UP001651158">
    <property type="component" value="Unassembled WGS sequence"/>
</dbReference>